<dbReference type="GO" id="GO:0042602">
    <property type="term" value="F:riboflavin reductase (NADPH) activity"/>
    <property type="evidence" value="ECO:0007669"/>
    <property type="project" value="TreeGrafter"/>
</dbReference>
<proteinExistence type="inferred from homology"/>
<accession>A0A2S8B2A2</accession>
<reference evidence="5" key="1">
    <citation type="submission" date="2017-11" db="EMBL/GenBank/DDBJ databases">
        <title>The complete genome sequence of Sphingopyxis pomeranensis sp. nov. strain WS5A3p.</title>
        <authorList>
            <person name="Kaminski M.A."/>
        </authorList>
    </citation>
    <scope>NUCLEOTIDE SEQUENCE [LARGE SCALE GENOMIC DNA]</scope>
    <source>
        <strain evidence="5">WS5A3p</strain>
    </source>
</reference>
<dbReference type="PANTHER" id="PTHR30466">
    <property type="entry name" value="FLAVIN REDUCTASE"/>
    <property type="match status" value="1"/>
</dbReference>
<protein>
    <submittedName>
        <fullName evidence="4">Peptidase</fullName>
    </submittedName>
</protein>
<dbReference type="OrthoDB" id="9792858at2"/>
<dbReference type="RefSeq" id="WP_105999907.1">
    <property type="nucleotide sequence ID" value="NZ_CM009578.1"/>
</dbReference>
<dbReference type="InterPro" id="IPR036388">
    <property type="entry name" value="WH-like_DNA-bd_sf"/>
</dbReference>
<dbReference type="Gene3D" id="1.10.10.10">
    <property type="entry name" value="Winged helix-like DNA-binding domain superfamily/Winged helix DNA-binding domain"/>
    <property type="match status" value="1"/>
</dbReference>
<dbReference type="InterPro" id="IPR002563">
    <property type="entry name" value="Flavin_Rdtase-like_dom"/>
</dbReference>
<dbReference type="InterPro" id="IPR012349">
    <property type="entry name" value="Split_barrel_FMN-bd"/>
</dbReference>
<dbReference type="PANTHER" id="PTHR30466:SF11">
    <property type="entry name" value="FLAVIN-DEPENDENT MONOOXYGENASE, REDUCTASE SUBUNIT HSAB"/>
    <property type="match status" value="1"/>
</dbReference>
<dbReference type="Pfam" id="PF01613">
    <property type="entry name" value="Flavin_Reduct"/>
    <property type="match status" value="1"/>
</dbReference>
<dbReference type="InterPro" id="IPR050268">
    <property type="entry name" value="NADH-dep_flavin_reductase"/>
</dbReference>
<evidence type="ECO:0000259" key="3">
    <source>
        <dbReference type="SMART" id="SM00903"/>
    </source>
</evidence>
<evidence type="ECO:0000256" key="2">
    <source>
        <dbReference type="ARBA" id="ARBA00023002"/>
    </source>
</evidence>
<dbReference type="SUPFAM" id="SSF50475">
    <property type="entry name" value="FMN-binding split barrel"/>
    <property type="match status" value="1"/>
</dbReference>
<dbReference type="Proteomes" id="UP000238954">
    <property type="component" value="Chromosome"/>
</dbReference>
<dbReference type="SMART" id="SM00903">
    <property type="entry name" value="Flavin_Reduct"/>
    <property type="match status" value="1"/>
</dbReference>
<dbReference type="AlphaFoldDB" id="A0A2S8B2A2"/>
<keyword evidence="2" id="KW-0560">Oxidoreductase</keyword>
<organism evidence="4 5">
    <name type="scientific">Sphingopyxis lindanitolerans</name>
    <dbReference type="NCBI Taxonomy" id="2054227"/>
    <lineage>
        <taxon>Bacteria</taxon>
        <taxon>Pseudomonadati</taxon>
        <taxon>Pseudomonadota</taxon>
        <taxon>Alphaproteobacteria</taxon>
        <taxon>Sphingomonadales</taxon>
        <taxon>Sphingomonadaceae</taxon>
        <taxon>Sphingopyxis</taxon>
    </lineage>
</organism>
<evidence type="ECO:0000313" key="4">
    <source>
        <dbReference type="EMBL" id="PQM26532.1"/>
    </source>
</evidence>
<dbReference type="InterPro" id="IPR036390">
    <property type="entry name" value="WH_DNA-bd_sf"/>
</dbReference>
<comment type="similarity">
    <text evidence="1">Belongs to the non-flavoprotein flavin reductase family.</text>
</comment>
<name>A0A2S8B2A2_9SPHN</name>
<gene>
    <name evidence="4" type="ORF">CVO77_16050</name>
</gene>
<dbReference type="EMBL" id="PHFW01000003">
    <property type="protein sequence ID" value="PQM26532.1"/>
    <property type="molecule type" value="Genomic_DNA"/>
</dbReference>
<feature type="domain" description="Flavin reductase like" evidence="3">
    <location>
        <begin position="14"/>
        <end position="157"/>
    </location>
</feature>
<evidence type="ECO:0000313" key="5">
    <source>
        <dbReference type="Proteomes" id="UP000238954"/>
    </source>
</evidence>
<evidence type="ECO:0000256" key="1">
    <source>
        <dbReference type="ARBA" id="ARBA00008898"/>
    </source>
</evidence>
<dbReference type="SUPFAM" id="SSF46785">
    <property type="entry name" value="Winged helix' DNA-binding domain"/>
    <property type="match status" value="1"/>
</dbReference>
<dbReference type="GO" id="GO:0010181">
    <property type="term" value="F:FMN binding"/>
    <property type="evidence" value="ECO:0007669"/>
    <property type="project" value="InterPro"/>
</dbReference>
<comment type="caution">
    <text evidence="4">The sequence shown here is derived from an EMBL/GenBank/DDBJ whole genome shotgun (WGS) entry which is preliminary data.</text>
</comment>
<dbReference type="Gene3D" id="2.30.110.10">
    <property type="entry name" value="Electron Transport, Fmn-binding Protein, Chain A"/>
    <property type="match status" value="1"/>
</dbReference>
<sequence length="316" mass="33786">MAGNDAQRAFRDALGTFATGVTIATTIGESGEPVGVTANSFNSVSIDPPLVLWSLAKSSYSRSAFAESGHFAIHVLAATQEGLSNDFARRGGDKFAGVDWRGGALGSPVLGDYAALFECRTRHQYEGGDHVILVGEVIAHDARDVAPLLFHGGRYAERRPRPGASEPSVDIEHGRFTDDFLFYLISRAHFQTSRPTRDKLARFGMDMGQYLTLALLSMDRPLAADAIAARLAHTGHAPDAAALAAMVAKGLLVEGGEGWELTEAGRERLVETLAIGQAFEADLADHFTAAELAETKAVLRRIIELTGADVPIGWRG</sequence>
<keyword evidence="5" id="KW-1185">Reference proteome</keyword>